<evidence type="ECO:0000313" key="2">
    <source>
        <dbReference type="EMBL" id="ERL51813.1"/>
    </source>
</evidence>
<organism evidence="2 3">
    <name type="scientific">Halomonas huangheensis</name>
    <dbReference type="NCBI Taxonomy" id="1178482"/>
    <lineage>
        <taxon>Bacteria</taxon>
        <taxon>Pseudomonadati</taxon>
        <taxon>Pseudomonadota</taxon>
        <taxon>Gammaproteobacteria</taxon>
        <taxon>Oceanospirillales</taxon>
        <taxon>Halomonadaceae</taxon>
        <taxon>Halomonas</taxon>
    </lineage>
</organism>
<accession>W1N8I6</accession>
<dbReference type="PATRIC" id="fig|1178482.3.peg.1494"/>
<dbReference type="KEGG" id="hhu:AR456_15420"/>
<dbReference type="STRING" id="1178482.AR456_15420"/>
<dbReference type="InterPro" id="IPR007076">
    <property type="entry name" value="TfoX_N"/>
</dbReference>
<dbReference type="AlphaFoldDB" id="W1N8I6"/>
<gene>
    <name evidence="2" type="ORF">BJB45_11655</name>
</gene>
<dbReference type="Proteomes" id="UP000019113">
    <property type="component" value="Unassembled WGS sequence"/>
</dbReference>
<dbReference type="RefSeq" id="WP_021818449.1">
    <property type="nucleotide sequence ID" value="NZ_AVBC01000020.1"/>
</dbReference>
<evidence type="ECO:0000313" key="3">
    <source>
        <dbReference type="Proteomes" id="UP000019113"/>
    </source>
</evidence>
<keyword evidence="3" id="KW-1185">Reference proteome</keyword>
<reference evidence="2 3" key="1">
    <citation type="submission" date="2013-08" db="EMBL/GenBank/DDBJ databases">
        <title>draft genome of Halomonas huanghegensis, strain BJGMM-B45T.</title>
        <authorList>
            <person name="Miao C."/>
            <person name="Wan Y."/>
            <person name="Jin W."/>
        </authorList>
    </citation>
    <scope>NUCLEOTIDE SEQUENCE [LARGE SCALE GENOMIC DNA]</scope>
    <source>
        <strain evidence="2 3">BJGMM-B45</strain>
    </source>
</reference>
<protein>
    <recommendedName>
        <fullName evidence="1">TfoX N-terminal domain-containing protein</fullName>
    </recommendedName>
</protein>
<dbReference type="PANTHER" id="PTHR36121:SF1">
    <property type="entry name" value="PROTEIN SXY"/>
    <property type="match status" value="1"/>
</dbReference>
<comment type="caution">
    <text evidence="2">The sequence shown here is derived from an EMBL/GenBank/DDBJ whole genome shotgun (WGS) entry which is preliminary data.</text>
</comment>
<dbReference type="OrthoDB" id="8687154at2"/>
<dbReference type="InterPro" id="IPR047525">
    <property type="entry name" value="TfoX-like"/>
</dbReference>
<evidence type="ECO:0000259" key="1">
    <source>
        <dbReference type="Pfam" id="PF04993"/>
    </source>
</evidence>
<proteinExistence type="predicted"/>
<dbReference type="SUPFAM" id="SSF159894">
    <property type="entry name" value="YgaC/TfoX-N like"/>
    <property type="match status" value="1"/>
</dbReference>
<dbReference type="PANTHER" id="PTHR36121">
    <property type="entry name" value="PROTEIN SXY"/>
    <property type="match status" value="1"/>
</dbReference>
<dbReference type="eggNOG" id="COG3070">
    <property type="taxonomic scope" value="Bacteria"/>
</dbReference>
<dbReference type="Pfam" id="PF04993">
    <property type="entry name" value="TfoX_N"/>
    <property type="match status" value="1"/>
</dbReference>
<feature type="domain" description="TfoX N-terminal" evidence="1">
    <location>
        <begin position="10"/>
        <end position="103"/>
    </location>
</feature>
<dbReference type="EMBL" id="AVBC01000020">
    <property type="protein sequence ID" value="ERL51813.1"/>
    <property type="molecule type" value="Genomic_DNA"/>
</dbReference>
<sequence length="117" mass="13003">MSELADFLIDQLAPLGPVSRRRMFGCAGLFQDGRMFALISGDGRLYVKADADNVARFAEHDCPPFTYVTRGRQVALSYYEPPETVFDDQDELLDWARQGLEAAARAPETRSSRNVGG</sequence>
<dbReference type="Gene3D" id="3.30.1460.30">
    <property type="entry name" value="YgaC/TfoX-N like chaperone"/>
    <property type="match status" value="1"/>
</dbReference>
<name>W1N8I6_9GAMM</name>